<evidence type="ECO:0000313" key="6">
    <source>
        <dbReference type="EMBL" id="AKU98056.1"/>
    </source>
</evidence>
<sequence>MMLAGPAQEALSALSKAISSHPELEQALRLRWRAANRADHAESELSAELRGHADELGKALIELTQSADAIGELGKLFAEPAGEVLLSWCFANTWRRDVRMAPLLSFAAAQPAYRARVPSIAHERVVEGPLRDALGCAVLIGDGTQLSLPENAETRARLEILIWEAGASALEVPHLGKWLWGSRATFEAMVGEPAHGTLRGRVLAARCLEVSASGMPPTTHPELVGRTLQVLQPLLLHPEPLVWVHAARALGRLTGPVEQLEGTLLDWVQGESITLRQRALTAFASLPAERLNFLLASQLSSIIDAPYEQGWELAAVAAATPYLFFERRAFWDRLTARILRGDGKEIAARALARGLASLWRRGEQSADIEHTLRALREMGRSGRAGTLDEARRWIEVIAATDALEGAERDPLDLEAGIENLMRIAAQYDDEEADARAARFAISVAPTFHEARRIALGAGRMRPRAAAINALEGCARAVALRLWGPLLATRPAGEPVEEPNLEETWKTIASAPAEILDLVKERRSQGTEHDADLPLEVLALRLGGYALDACGEDGTLGPGRGPTAHDTCLWLRKLEGLADGSRDLPAPLKNALSALFWRLVDTTRGTALGEVDDVRWLGPFAAWWALVIDRPAMLQQLATALPMMAEGALQQCCERAEALRTAVSLGLADGEWGPSAAEALASLHADDTELAHALSDFAHALETFGSAAGNKTDLEAMCLELVLAGDRLHAALANPVKALHAASAETLAADSLARSATENAPRVAGLVARAVRSRDPSTLDVWFASLGPVTSALLESAIRSAIKRTPPPPPAPKKEPKLVEGYELVKPLGEGGIGSVWLVRKPGADRYFVLKIPKADALQNASDTERAGILASFVEEARALAGLYHPNVANIIDRGVSSGVPFLVLEYLIGADLKQYASARPMTLFELRQVVLESCAGLAALHGAGLVHRDIKPANIWLRLPLPGGERFDPDRHRDPARAQPLATVVIDFGMVRAVRVPAEVGGRFVAGTAGYIAPEQVLDPVELDPRSDVYALAGTIYNVTTGRSFFDDIDSARDRIIAHMKRDPFEDTERLRTYPASIAKLLRAATAREPSDRPSPLEFGREFANSI</sequence>
<dbReference type="Gene3D" id="1.10.510.10">
    <property type="entry name" value="Transferase(Phosphotransferase) domain 1"/>
    <property type="match status" value="1"/>
</dbReference>
<dbReference type="Pfam" id="PF00069">
    <property type="entry name" value="Pkinase"/>
    <property type="match status" value="1"/>
</dbReference>
<dbReference type="EMBL" id="CP012333">
    <property type="protein sequence ID" value="AKU98056.1"/>
    <property type="molecule type" value="Genomic_DNA"/>
</dbReference>
<keyword evidence="2" id="KW-0547">Nucleotide-binding</keyword>
<organism evidence="6 7">
    <name type="scientific">Labilithrix luteola</name>
    <dbReference type="NCBI Taxonomy" id="1391654"/>
    <lineage>
        <taxon>Bacteria</taxon>
        <taxon>Pseudomonadati</taxon>
        <taxon>Myxococcota</taxon>
        <taxon>Polyangia</taxon>
        <taxon>Polyangiales</taxon>
        <taxon>Labilitrichaceae</taxon>
        <taxon>Labilithrix</taxon>
    </lineage>
</organism>
<dbReference type="KEGG" id="llu:AKJ09_04720"/>
<dbReference type="InterPro" id="IPR000719">
    <property type="entry name" value="Prot_kinase_dom"/>
</dbReference>
<dbReference type="GO" id="GO:0005524">
    <property type="term" value="F:ATP binding"/>
    <property type="evidence" value="ECO:0007669"/>
    <property type="project" value="UniProtKB-KW"/>
</dbReference>
<dbReference type="CDD" id="cd14014">
    <property type="entry name" value="STKc_PknB_like"/>
    <property type="match status" value="1"/>
</dbReference>
<evidence type="ECO:0000313" key="7">
    <source>
        <dbReference type="Proteomes" id="UP000064967"/>
    </source>
</evidence>
<evidence type="ECO:0000256" key="2">
    <source>
        <dbReference type="ARBA" id="ARBA00022741"/>
    </source>
</evidence>
<dbReference type="SMART" id="SM00220">
    <property type="entry name" value="S_TKc"/>
    <property type="match status" value="1"/>
</dbReference>
<keyword evidence="3 6" id="KW-0418">Kinase</keyword>
<dbReference type="SUPFAM" id="SSF48371">
    <property type="entry name" value="ARM repeat"/>
    <property type="match status" value="1"/>
</dbReference>
<dbReference type="PANTHER" id="PTHR43289:SF6">
    <property type="entry name" value="SERINE_THREONINE-PROTEIN KINASE NEKL-3"/>
    <property type="match status" value="1"/>
</dbReference>
<dbReference type="PROSITE" id="PS50011">
    <property type="entry name" value="PROTEIN_KINASE_DOM"/>
    <property type="match status" value="1"/>
</dbReference>
<dbReference type="Proteomes" id="UP000064967">
    <property type="component" value="Chromosome"/>
</dbReference>
<keyword evidence="4" id="KW-0067">ATP-binding</keyword>
<dbReference type="GO" id="GO:0004674">
    <property type="term" value="F:protein serine/threonine kinase activity"/>
    <property type="evidence" value="ECO:0007669"/>
    <property type="project" value="UniProtKB-KW"/>
</dbReference>
<evidence type="ECO:0000256" key="1">
    <source>
        <dbReference type="ARBA" id="ARBA00022679"/>
    </source>
</evidence>
<dbReference type="InterPro" id="IPR011009">
    <property type="entry name" value="Kinase-like_dom_sf"/>
</dbReference>
<keyword evidence="6" id="KW-0723">Serine/threonine-protein kinase</keyword>
<reference evidence="6 7" key="1">
    <citation type="submission" date="2015-08" db="EMBL/GenBank/DDBJ databases">
        <authorList>
            <person name="Babu N.S."/>
            <person name="Beckwith C.J."/>
            <person name="Beseler K.G."/>
            <person name="Brison A."/>
            <person name="Carone J.V."/>
            <person name="Caskin T.P."/>
            <person name="Diamond M."/>
            <person name="Durham M.E."/>
            <person name="Foxe J.M."/>
            <person name="Go M."/>
            <person name="Henderson B.A."/>
            <person name="Jones I.B."/>
            <person name="McGettigan J.A."/>
            <person name="Micheletti S.J."/>
            <person name="Nasrallah M.E."/>
            <person name="Ortiz D."/>
            <person name="Piller C.R."/>
            <person name="Privatt S.R."/>
            <person name="Schneider S.L."/>
            <person name="Sharp S."/>
            <person name="Smith T.C."/>
            <person name="Stanton J.D."/>
            <person name="Ullery H.E."/>
            <person name="Wilson R.J."/>
            <person name="Serrano M.G."/>
            <person name="Buck G."/>
            <person name="Lee V."/>
            <person name="Wang Y."/>
            <person name="Carvalho R."/>
            <person name="Voegtly L."/>
            <person name="Shi R."/>
            <person name="Duckworth R."/>
            <person name="Johnson A."/>
            <person name="Loviza R."/>
            <person name="Walstead R."/>
            <person name="Shah Z."/>
            <person name="Kiflezghi M."/>
            <person name="Wade K."/>
            <person name="Ball S.L."/>
            <person name="Bradley K.W."/>
            <person name="Asai D.J."/>
            <person name="Bowman C.A."/>
            <person name="Russell D.A."/>
            <person name="Pope W.H."/>
            <person name="Jacobs-Sera D."/>
            <person name="Hendrix R.W."/>
            <person name="Hatfull G.F."/>
        </authorList>
    </citation>
    <scope>NUCLEOTIDE SEQUENCE [LARGE SCALE GENOMIC DNA]</scope>
    <source>
        <strain evidence="6 7">DSM 27648</strain>
    </source>
</reference>
<feature type="domain" description="Protein kinase" evidence="5">
    <location>
        <begin position="821"/>
        <end position="1107"/>
    </location>
</feature>
<dbReference type="SUPFAM" id="SSF56112">
    <property type="entry name" value="Protein kinase-like (PK-like)"/>
    <property type="match status" value="1"/>
</dbReference>
<keyword evidence="1" id="KW-0808">Transferase</keyword>
<gene>
    <name evidence="6" type="ORF">AKJ09_04720</name>
</gene>
<evidence type="ECO:0000259" key="5">
    <source>
        <dbReference type="PROSITE" id="PS50011"/>
    </source>
</evidence>
<evidence type="ECO:0000256" key="3">
    <source>
        <dbReference type="ARBA" id="ARBA00022777"/>
    </source>
</evidence>
<accession>A0A0K1PXE2</accession>
<protein>
    <submittedName>
        <fullName evidence="6">Serine/threonine protein kinase</fullName>
    </submittedName>
</protein>
<dbReference type="InterPro" id="IPR016024">
    <property type="entry name" value="ARM-type_fold"/>
</dbReference>
<dbReference type="AlphaFoldDB" id="A0A0K1PXE2"/>
<dbReference type="PANTHER" id="PTHR43289">
    <property type="entry name" value="MITOGEN-ACTIVATED PROTEIN KINASE KINASE KINASE 20-RELATED"/>
    <property type="match status" value="1"/>
</dbReference>
<name>A0A0K1PXE2_9BACT</name>
<dbReference type="Gene3D" id="3.30.200.20">
    <property type="entry name" value="Phosphorylase Kinase, domain 1"/>
    <property type="match status" value="1"/>
</dbReference>
<dbReference type="STRING" id="1391654.AKJ09_04720"/>
<evidence type="ECO:0000256" key="4">
    <source>
        <dbReference type="ARBA" id="ARBA00022840"/>
    </source>
</evidence>
<proteinExistence type="predicted"/>
<keyword evidence="7" id="KW-1185">Reference proteome</keyword>